<feature type="signal peptide" evidence="2">
    <location>
        <begin position="1"/>
        <end position="26"/>
    </location>
</feature>
<evidence type="ECO:0000259" key="3">
    <source>
        <dbReference type="Pfam" id="PF13205"/>
    </source>
</evidence>
<reference evidence="4 5" key="1">
    <citation type="submission" date="2019-01" db="EMBL/GenBank/DDBJ databases">
        <title>Mucilaginibacter antarcticum sp. nov., isolated from antarctic soil.</title>
        <authorList>
            <person name="Yan Y.-Q."/>
            <person name="Du Z.-J."/>
        </authorList>
    </citation>
    <scope>NUCLEOTIDE SEQUENCE [LARGE SCALE GENOMIC DNA]</scope>
    <source>
        <strain evidence="4 5">F01003</strain>
    </source>
</reference>
<feature type="chain" id="PRO_5019347126" description="SbsA Ig-like domain-containing protein" evidence="2">
    <location>
        <begin position="27"/>
        <end position="548"/>
    </location>
</feature>
<evidence type="ECO:0000313" key="5">
    <source>
        <dbReference type="Proteomes" id="UP000286701"/>
    </source>
</evidence>
<sequence length="548" mass="62571">MLNKKPVFFNKNLFFLLIVLVLCGCAAQQKPQGGPRDLTPPKILKATPEDQTRNFKAKEIRIDFDEYFRLTNPYQEISISPAQEKQPEYKTDKKSLVIQFKDTLLKNTTYVINFGKAIADVNESNVLKNYTYVFSTGSHIDSLSLSGNVVNSTTGLKEKDATVFLFSLRQDSLLFGKKKPGIFTTTDTAGNFSLNNLREDTYRIYALKESSPDKIFNNDNDLIAFTKKPIRVDKDSSNILLKLFKQVPDNFRVAEKKFTLDGKLSLVFNRPVQKPALKVLYPAALDAQKIVEFTKTKDTAVVYMRNMAFDSLSIAILDNNKPIDTVYQLKSKNETFQRNLNFTFGVNRDNKLKPGTDLPITGNFPLESYDAAQIVLLEDSIPITTFTLTKDTTNLRKYYLKYRWRVNAKYQIGLNEGAFTDIYGDKSKKFVKPFIVDKPENYSQLTLKVNLPTDTGKSYVVELLDDIKNVLRSDVVSKNTSLVYKNYATIKYSIRVIYDANHNGRWDSGNVKRRAQPETIWVSPKDIVLRANWEAEEPLDIPKEQSNP</sequence>
<dbReference type="Pfam" id="PF13205">
    <property type="entry name" value="Big_5"/>
    <property type="match status" value="1"/>
</dbReference>
<accession>A0A444MNW5</accession>
<proteinExistence type="predicted"/>
<evidence type="ECO:0000256" key="2">
    <source>
        <dbReference type="SAM" id="SignalP"/>
    </source>
</evidence>
<dbReference type="RefSeq" id="WP_128533890.1">
    <property type="nucleotide sequence ID" value="NZ_SBIW01000004.1"/>
</dbReference>
<comment type="caution">
    <text evidence="4">The sequence shown here is derived from an EMBL/GenBank/DDBJ whole genome shotgun (WGS) entry which is preliminary data.</text>
</comment>
<keyword evidence="5" id="KW-1185">Reference proteome</keyword>
<feature type="domain" description="SbsA Ig-like" evidence="3">
    <location>
        <begin position="38"/>
        <end position="136"/>
    </location>
</feature>
<protein>
    <recommendedName>
        <fullName evidence="3">SbsA Ig-like domain-containing protein</fullName>
    </recommendedName>
</protein>
<evidence type="ECO:0000313" key="4">
    <source>
        <dbReference type="EMBL" id="RWY52305.1"/>
    </source>
</evidence>
<keyword evidence="1 2" id="KW-0732">Signal</keyword>
<dbReference type="AlphaFoldDB" id="A0A444MNW5"/>
<dbReference type="EMBL" id="SBIW01000004">
    <property type="protein sequence ID" value="RWY52305.1"/>
    <property type="molecule type" value="Genomic_DNA"/>
</dbReference>
<organism evidence="4 5">
    <name type="scientific">Mucilaginibacter gilvus</name>
    <dbReference type="NCBI Taxonomy" id="2305909"/>
    <lineage>
        <taxon>Bacteria</taxon>
        <taxon>Pseudomonadati</taxon>
        <taxon>Bacteroidota</taxon>
        <taxon>Sphingobacteriia</taxon>
        <taxon>Sphingobacteriales</taxon>
        <taxon>Sphingobacteriaceae</taxon>
        <taxon>Mucilaginibacter</taxon>
    </lineage>
</organism>
<dbReference type="InterPro" id="IPR032812">
    <property type="entry name" value="SbsA_Ig"/>
</dbReference>
<dbReference type="Proteomes" id="UP000286701">
    <property type="component" value="Unassembled WGS sequence"/>
</dbReference>
<evidence type="ECO:0000256" key="1">
    <source>
        <dbReference type="ARBA" id="ARBA00022729"/>
    </source>
</evidence>
<dbReference type="OrthoDB" id="9809989at2"/>
<name>A0A444MNW5_9SPHI</name>
<dbReference type="PROSITE" id="PS51257">
    <property type="entry name" value="PROKAR_LIPOPROTEIN"/>
    <property type="match status" value="1"/>
</dbReference>
<gene>
    <name evidence="4" type="ORF">EPL05_10340</name>
</gene>